<dbReference type="OrthoDB" id="5977581at2759"/>
<evidence type="ECO:0000313" key="3">
    <source>
        <dbReference type="Proteomes" id="UP000472261"/>
    </source>
</evidence>
<feature type="compositionally biased region" description="Polar residues" evidence="1">
    <location>
        <begin position="133"/>
        <end position="145"/>
    </location>
</feature>
<dbReference type="OMA" id="MWQACGA"/>
<organism evidence="2 3">
    <name type="scientific">Phasianus colchicus</name>
    <name type="common">Common pheasant</name>
    <dbReference type="NCBI Taxonomy" id="9054"/>
    <lineage>
        <taxon>Eukaryota</taxon>
        <taxon>Metazoa</taxon>
        <taxon>Chordata</taxon>
        <taxon>Craniata</taxon>
        <taxon>Vertebrata</taxon>
        <taxon>Euteleostomi</taxon>
        <taxon>Archelosauria</taxon>
        <taxon>Archosauria</taxon>
        <taxon>Dinosauria</taxon>
        <taxon>Saurischia</taxon>
        <taxon>Theropoda</taxon>
        <taxon>Coelurosauria</taxon>
        <taxon>Aves</taxon>
        <taxon>Neognathae</taxon>
        <taxon>Galloanserae</taxon>
        <taxon>Galliformes</taxon>
        <taxon>Phasianidae</taxon>
        <taxon>Phasianinae</taxon>
        <taxon>Phasianus</taxon>
    </lineage>
</organism>
<dbReference type="PANTHER" id="PTHR31702">
    <property type="entry name" value="TESTIS-EXPRESSED PROTEIN 33"/>
    <property type="match status" value="1"/>
</dbReference>
<feature type="region of interest" description="Disordered" evidence="1">
    <location>
        <begin position="1"/>
        <end position="158"/>
    </location>
</feature>
<dbReference type="AlphaFoldDB" id="A0A669Q0H9"/>
<dbReference type="InterPro" id="IPR029234">
    <property type="entry name" value="CIMIP4"/>
</dbReference>
<dbReference type="Ensembl" id="ENSPCLT00000018678.1">
    <property type="protein sequence ID" value="ENSPCLP00000014059.1"/>
    <property type="gene ID" value="ENSPCLG00000011536.1"/>
</dbReference>
<dbReference type="Proteomes" id="UP000472261">
    <property type="component" value="Unplaced"/>
</dbReference>
<feature type="compositionally biased region" description="Basic and acidic residues" evidence="1">
    <location>
        <begin position="119"/>
        <end position="132"/>
    </location>
</feature>
<evidence type="ECO:0000313" key="2">
    <source>
        <dbReference type="Ensembl" id="ENSPCLP00000014059.1"/>
    </source>
</evidence>
<reference evidence="2" key="2">
    <citation type="submission" date="2025-09" db="UniProtKB">
        <authorList>
            <consortium name="Ensembl"/>
        </authorList>
    </citation>
    <scope>IDENTIFICATION</scope>
</reference>
<name>A0A669Q0H9_PHACC</name>
<gene>
    <name evidence="2" type="primary">CIMIP4</name>
</gene>
<reference evidence="2" key="1">
    <citation type="submission" date="2025-08" db="UniProtKB">
        <authorList>
            <consortium name="Ensembl"/>
        </authorList>
    </citation>
    <scope>IDENTIFICATION</scope>
</reference>
<protein>
    <recommendedName>
        <fullName evidence="4">Testis expressed 33</fullName>
    </recommendedName>
</protein>
<evidence type="ECO:0000256" key="1">
    <source>
        <dbReference type="SAM" id="MobiDB-lite"/>
    </source>
</evidence>
<sequence>MDQATTEVPTSPRLDVAQSDYVPTSNASVEPEEGKKEHLRAGVSPSRQRTSQKTSSAVSCKNQAAQGTMKNSTYIKSKASPSAKGIQNKRQSKQNLQAKTPHMQNHHSRRLEEEGEDTSATKDPRARLEPRSRNSISHLSAASRQTEAENNKSMHNGKELVAGQQQTPGSKMPGSLWKTIKTSCEKDKETNESLSSTAPDTKAEWKMPLEKKNSLTCDNSKNKFACADELNSNEEERRSLCMTALVIGQKRLSDRSEVVKKKLESFGDFNELGFNLRSNIFQGGPLESRSLMKDSYTPDVLQKATRDPRNWHGRRIDDLGRWHQKNALNLNLQKALEDKYGKKKVKP</sequence>
<accession>A0A669Q0H9</accession>
<keyword evidence="3" id="KW-1185">Reference proteome</keyword>
<feature type="compositionally biased region" description="Basic and acidic residues" evidence="1">
    <location>
        <begin position="146"/>
        <end position="158"/>
    </location>
</feature>
<dbReference type="PANTHER" id="PTHR31702:SF2">
    <property type="entry name" value="TESTIS-EXPRESSED PROTEIN 33"/>
    <property type="match status" value="1"/>
</dbReference>
<dbReference type="Pfam" id="PF15400">
    <property type="entry name" value="TEX33"/>
    <property type="match status" value="1"/>
</dbReference>
<feature type="compositionally biased region" description="Polar residues" evidence="1">
    <location>
        <begin position="45"/>
        <end position="75"/>
    </location>
</feature>
<evidence type="ECO:0008006" key="4">
    <source>
        <dbReference type="Google" id="ProtNLM"/>
    </source>
</evidence>
<proteinExistence type="predicted"/>